<reference evidence="1 2" key="1">
    <citation type="submission" date="2012-01" db="EMBL/GenBank/DDBJ databases">
        <title>The Genome Sequence of Facklamia languida CCUG 37842.</title>
        <authorList>
            <consortium name="The Broad Institute Genome Sequencing Platform"/>
            <person name="Earl A."/>
            <person name="Ward D."/>
            <person name="Feldgarden M."/>
            <person name="Gevers D."/>
            <person name="Huys G."/>
            <person name="Young S.K."/>
            <person name="Zeng Q."/>
            <person name="Gargeya S."/>
            <person name="Fitzgerald M."/>
            <person name="Haas B."/>
            <person name="Abouelleil A."/>
            <person name="Alvarado L."/>
            <person name="Arachchi H.M."/>
            <person name="Berlin A."/>
            <person name="Chapman S.B."/>
            <person name="Gearin G."/>
            <person name="Goldberg J."/>
            <person name="Griggs A."/>
            <person name="Gujja S."/>
            <person name="Hansen M."/>
            <person name="Heiman D."/>
            <person name="Howarth C."/>
            <person name="Larimer J."/>
            <person name="Lui A."/>
            <person name="MacDonald P.J.P."/>
            <person name="McCowen C."/>
            <person name="Montmayeur A."/>
            <person name="Murphy C."/>
            <person name="Neiman D."/>
            <person name="Pearson M."/>
            <person name="Priest M."/>
            <person name="Roberts A."/>
            <person name="Saif S."/>
            <person name="Shea T."/>
            <person name="Sisk P."/>
            <person name="Stolte C."/>
            <person name="Sykes S."/>
            <person name="Wortman J."/>
            <person name="Nusbaum C."/>
            <person name="Birren B."/>
        </authorList>
    </citation>
    <scope>NUCLEOTIDE SEQUENCE [LARGE SCALE GENOMIC DNA]</scope>
    <source>
        <strain evidence="1 2">CCUG 37842</strain>
    </source>
</reference>
<name>H3NJL0_9LACT</name>
<dbReference type="InterPro" id="IPR023214">
    <property type="entry name" value="HAD_sf"/>
</dbReference>
<dbReference type="Gene3D" id="3.40.50.1000">
    <property type="entry name" value="HAD superfamily/HAD-like"/>
    <property type="match status" value="1"/>
</dbReference>
<evidence type="ECO:0008006" key="3">
    <source>
        <dbReference type="Google" id="ProtNLM"/>
    </source>
</evidence>
<dbReference type="EMBL" id="AGEG01000013">
    <property type="protein sequence ID" value="EHR36823.1"/>
    <property type="molecule type" value="Genomic_DNA"/>
</dbReference>
<accession>H3NJL0</accession>
<organism evidence="1 2">
    <name type="scientific">Facklamia languida CCUG 37842</name>
    <dbReference type="NCBI Taxonomy" id="883113"/>
    <lineage>
        <taxon>Bacteria</taxon>
        <taxon>Bacillati</taxon>
        <taxon>Bacillota</taxon>
        <taxon>Bacilli</taxon>
        <taxon>Lactobacillales</taxon>
        <taxon>Aerococcaceae</taxon>
        <taxon>Facklamia</taxon>
    </lineage>
</organism>
<gene>
    <name evidence="1" type="ORF">HMPREF9708_01049</name>
</gene>
<proteinExistence type="predicted"/>
<dbReference type="STRING" id="883113.HMPREF9708_01049"/>
<sequence>MQYYLFDLDGTLVDPGIGITSGVLYALKHFGLEVEDRRQLYPFIGPPLLDSFMEFFDMSETQAHQAIGYYREYYGTTGLFENTVYPGIETVLDKLKAQGKILALATSKPEAFAERILTHYHLTDYFDYIGGATFDGIRSDKLDVIRYVLQALGNPTSDQVVMVGDRKFDVLAGNQLGLTTVGALYGYGSQAELQAAKADYIIAQPTGLLQVFPQ</sequence>
<dbReference type="SUPFAM" id="SSF56784">
    <property type="entry name" value="HAD-like"/>
    <property type="match status" value="1"/>
</dbReference>
<dbReference type="InterPro" id="IPR036412">
    <property type="entry name" value="HAD-like_sf"/>
</dbReference>
<dbReference type="Pfam" id="PF13419">
    <property type="entry name" value="HAD_2"/>
    <property type="match status" value="1"/>
</dbReference>
<dbReference type="GO" id="GO:0004713">
    <property type="term" value="F:protein tyrosine kinase activity"/>
    <property type="evidence" value="ECO:0007669"/>
    <property type="project" value="TreeGrafter"/>
</dbReference>
<dbReference type="InterPro" id="IPR023198">
    <property type="entry name" value="PGP-like_dom2"/>
</dbReference>
<dbReference type="AlphaFoldDB" id="H3NJL0"/>
<dbReference type="HOGENOM" id="CLU_045011_19_4_9"/>
<keyword evidence="2" id="KW-1185">Reference proteome</keyword>
<dbReference type="FunFam" id="3.40.50.1000:FF:000022">
    <property type="entry name" value="Phosphoglycolate phosphatase"/>
    <property type="match status" value="1"/>
</dbReference>
<dbReference type="RefSeq" id="WP_006309217.1">
    <property type="nucleotide sequence ID" value="NZ_JH601133.1"/>
</dbReference>
<evidence type="ECO:0000313" key="1">
    <source>
        <dbReference type="EMBL" id="EHR36823.1"/>
    </source>
</evidence>
<dbReference type="InterPro" id="IPR050155">
    <property type="entry name" value="HAD-like_hydrolase_sf"/>
</dbReference>
<dbReference type="Proteomes" id="UP000006190">
    <property type="component" value="Unassembled WGS sequence"/>
</dbReference>
<dbReference type="Gene3D" id="1.10.150.240">
    <property type="entry name" value="Putative phosphatase, domain 2"/>
    <property type="match status" value="1"/>
</dbReference>
<evidence type="ECO:0000313" key="2">
    <source>
        <dbReference type="Proteomes" id="UP000006190"/>
    </source>
</evidence>
<dbReference type="eggNOG" id="COG0546">
    <property type="taxonomic scope" value="Bacteria"/>
</dbReference>
<dbReference type="PANTHER" id="PTHR43434:SF20">
    <property type="entry name" value="5'-NUCLEOTIDASE"/>
    <property type="match status" value="1"/>
</dbReference>
<dbReference type="GO" id="GO:0005829">
    <property type="term" value="C:cytosol"/>
    <property type="evidence" value="ECO:0007669"/>
    <property type="project" value="TreeGrafter"/>
</dbReference>
<dbReference type="InterPro" id="IPR041492">
    <property type="entry name" value="HAD_2"/>
</dbReference>
<protein>
    <recommendedName>
        <fullName evidence="3">HAD hydrolase, family IA</fullName>
    </recommendedName>
</protein>
<dbReference type="PANTHER" id="PTHR43434">
    <property type="entry name" value="PHOSPHOGLYCOLATE PHOSPHATASE"/>
    <property type="match status" value="1"/>
</dbReference>
<comment type="caution">
    <text evidence="1">The sequence shown here is derived from an EMBL/GenBank/DDBJ whole genome shotgun (WGS) entry which is preliminary data.</text>
</comment>
<dbReference type="PATRIC" id="fig|883113.3.peg.1046"/>